<dbReference type="InterPro" id="IPR003591">
    <property type="entry name" value="Leu-rich_rpt_typical-subtyp"/>
</dbReference>
<dbReference type="PANTHER" id="PTHR48003:SF3">
    <property type="entry name" value="LEUCINE-RICH REPEAT PROTEIN KINASE FAMILY PROTEIN"/>
    <property type="match status" value="1"/>
</dbReference>
<evidence type="ECO:0000256" key="6">
    <source>
        <dbReference type="ARBA" id="ARBA00022737"/>
    </source>
</evidence>
<comment type="subcellular location">
    <subcellularLocation>
        <location evidence="1">Membrane</location>
        <topology evidence="1">Single-pass membrane protein</topology>
    </subcellularLocation>
</comment>
<sequence length="1052" mass="114384">MRFTVLFVVIWVGLARGSSDVDALLEFKKGIKEDPLGHVFSTWNRGDSPDSSGCPQNWYGVQCSGDRVSSITLNDMALVGNVSLSNFARMGMLRNLSLSSNQLMGILPSELGSASSLEFLDVSQNLFVGNVPIELTKMVNLVYLNLSSNNFGGMVPSGLGNLRRLKYLDLQANSFSGGVDGILGQLQSVVHVDLSQNQFSGSVKSIMADGSSEIISSLQYLNISHNKLSGELFAKDPMPLFDSLEVFDASFNQLSGHVPSFNFIVSLKILRLGNNQFSGSLPEALIKENSMVLTELDLSSNQLTGPVQSITSATLKNLNLSTNKLSGSLPIRVGSCAIVDLSNNMLSGNLSVVQSWGNYVEVIDLSSNKLTGTLPNETSQFLRLTSFKVSNNLLMGELPLVIGTYPAINVIDLSLNQLNGLLPPSLFTSSRLRDLNLSGNIFTGPIPLPNSQGTISTSTNVPVLPTQNSSLVYLDLSNNTLSGSLPQEIGELTALKLLNIGRNNISGQIPKEIGMLRSLLYIDLSNDHFEGTIPDNFPEGLVGFNVSYNNLSGIVPDNLLRFPDSSFHPGNDLLIFPHVPSSNVPNFADKGMHGDHKKNAVRYALIAGAIFLSVITVIILIYYRVSNAKRGKGDDKQKSPIPQLFGRWKSVDPPPASLSSSQDHLFSSRSASMPLEHGNISLTPGESAEPNIQGSSTKTGQADHATISSSSAKNEVKSSMSLIISSPPSDPYISQHPSIFSVCSPDRLAGDLHLFDNSFIFTAEELSRAPAEIIGRSCHGTSYKATLESGHVLTVKWLREGIAKSKKEFGREAKKLGNIRLPNIVSLRGYYWGPKEHERLIISDYIDAVSLTAHLCEFEQRKLHPLSLRQRLNIAVDTARCLDYLHNEKAIPHGNLKSTNILIQAPNLNAFLTDYSLHRIMNPAGMAEQVLNAGALGYRPPEFASTSKPCPSLKSDVYAFGVVLLELLTGKNAGEIVSGNPGIVDLTDWVKLLASENRSYECFDKHILEVDSAESPPRVLEDVLRVALRCIRSASERPEIRTIFDDLSSITF</sequence>
<evidence type="ECO:0000256" key="3">
    <source>
        <dbReference type="ARBA" id="ARBA00022614"/>
    </source>
</evidence>
<dbReference type="GeneID" id="103713859"/>
<evidence type="ECO:0000256" key="10">
    <source>
        <dbReference type="ARBA" id="ARBA00023136"/>
    </source>
</evidence>
<dbReference type="SUPFAM" id="SSF52058">
    <property type="entry name" value="L domain-like"/>
    <property type="match status" value="2"/>
</dbReference>
<evidence type="ECO:0000256" key="13">
    <source>
        <dbReference type="SAM" id="Phobius"/>
    </source>
</evidence>
<dbReference type="InterPro" id="IPR001245">
    <property type="entry name" value="Ser-Thr/Tyr_kinase_cat_dom"/>
</dbReference>
<evidence type="ECO:0000259" key="15">
    <source>
        <dbReference type="PROSITE" id="PS50011"/>
    </source>
</evidence>
<dbReference type="InterPro" id="IPR000719">
    <property type="entry name" value="Prot_kinase_dom"/>
</dbReference>
<feature type="compositionally biased region" description="Polar residues" evidence="12">
    <location>
        <begin position="680"/>
        <end position="700"/>
    </location>
</feature>
<evidence type="ECO:0000256" key="14">
    <source>
        <dbReference type="SAM" id="SignalP"/>
    </source>
</evidence>
<dbReference type="InterPro" id="IPR001611">
    <property type="entry name" value="Leu-rich_rpt"/>
</dbReference>
<keyword evidence="17 18" id="KW-0808">Transferase</keyword>
<keyword evidence="2" id="KW-0597">Phosphoprotein</keyword>
<evidence type="ECO:0000256" key="7">
    <source>
        <dbReference type="ARBA" id="ARBA00022741"/>
    </source>
</evidence>
<dbReference type="FunFam" id="3.80.10.10:FF:000400">
    <property type="entry name" value="Nuclear pore complex protein NUP107"/>
    <property type="match status" value="1"/>
</dbReference>
<keyword evidence="11 17" id="KW-0675">Receptor</keyword>
<reference evidence="17 18" key="1">
    <citation type="submission" date="2025-04" db="UniProtKB">
        <authorList>
            <consortium name="RefSeq"/>
        </authorList>
    </citation>
    <scope>IDENTIFICATION</scope>
    <source>
        <tissue evidence="17 18">Young leaves</tissue>
    </source>
</reference>
<keyword evidence="6" id="KW-0677">Repeat</keyword>
<dbReference type="FunFam" id="3.30.200.20:FF:000486">
    <property type="entry name" value="Leucine-rich repeat receptor-like protein kinase"/>
    <property type="match status" value="1"/>
</dbReference>
<dbReference type="GO" id="GO:0004672">
    <property type="term" value="F:protein kinase activity"/>
    <property type="evidence" value="ECO:0007669"/>
    <property type="project" value="InterPro"/>
</dbReference>
<keyword evidence="5 14" id="KW-0732">Signal</keyword>
<feature type="region of interest" description="Disordered" evidence="12">
    <location>
        <begin position="676"/>
        <end position="713"/>
    </location>
</feature>
<organism evidence="16 18">
    <name type="scientific">Phoenix dactylifera</name>
    <name type="common">Date palm</name>
    <dbReference type="NCBI Taxonomy" id="42345"/>
    <lineage>
        <taxon>Eukaryota</taxon>
        <taxon>Viridiplantae</taxon>
        <taxon>Streptophyta</taxon>
        <taxon>Embryophyta</taxon>
        <taxon>Tracheophyta</taxon>
        <taxon>Spermatophyta</taxon>
        <taxon>Magnoliopsida</taxon>
        <taxon>Liliopsida</taxon>
        <taxon>Arecaceae</taxon>
        <taxon>Coryphoideae</taxon>
        <taxon>Phoeniceae</taxon>
        <taxon>Phoenix</taxon>
    </lineage>
</organism>
<dbReference type="Proteomes" id="UP000228380">
    <property type="component" value="Unplaced"/>
</dbReference>
<evidence type="ECO:0000256" key="4">
    <source>
        <dbReference type="ARBA" id="ARBA00022692"/>
    </source>
</evidence>
<evidence type="ECO:0000256" key="11">
    <source>
        <dbReference type="ARBA" id="ARBA00023170"/>
    </source>
</evidence>
<accession>A0A8B9A6V4</accession>
<dbReference type="Pfam" id="PF00560">
    <property type="entry name" value="LRR_1"/>
    <property type="match status" value="7"/>
</dbReference>
<feature type="signal peptide" evidence="14">
    <location>
        <begin position="1"/>
        <end position="17"/>
    </location>
</feature>
<dbReference type="KEGG" id="pda:103713859"/>
<dbReference type="Pfam" id="PF07714">
    <property type="entry name" value="PK_Tyr_Ser-Thr"/>
    <property type="match status" value="1"/>
</dbReference>
<gene>
    <name evidence="17 18" type="primary">LOC103713859</name>
</gene>
<dbReference type="Gene3D" id="1.10.510.10">
    <property type="entry name" value="Transferase(Phosphotransferase) domain 1"/>
    <property type="match status" value="1"/>
</dbReference>
<protein>
    <submittedName>
        <fullName evidence="17 18">Probable inactive receptor kinase At5g10020 isoform X1</fullName>
    </submittedName>
</protein>
<keyword evidence="9 13" id="KW-1133">Transmembrane helix</keyword>
<evidence type="ECO:0000256" key="12">
    <source>
        <dbReference type="SAM" id="MobiDB-lite"/>
    </source>
</evidence>
<dbReference type="RefSeq" id="XP_008799127.1">
    <property type="nucleotide sequence ID" value="XM_008800905.4"/>
</dbReference>
<feature type="region of interest" description="Disordered" evidence="12">
    <location>
        <begin position="630"/>
        <end position="663"/>
    </location>
</feature>
<keyword evidence="16" id="KW-1185">Reference proteome</keyword>
<dbReference type="AlphaFoldDB" id="A0A8B9A6V4"/>
<keyword evidence="4 13" id="KW-0812">Transmembrane</keyword>
<evidence type="ECO:0000313" key="16">
    <source>
        <dbReference type="Proteomes" id="UP000228380"/>
    </source>
</evidence>
<name>A0A8B9A6V4_PHODC</name>
<dbReference type="InterPro" id="IPR053059">
    <property type="entry name" value="Inactive_SerThr-Kinase_ABA"/>
</dbReference>
<keyword evidence="8" id="KW-0067">ATP-binding</keyword>
<dbReference type="Gene3D" id="3.30.200.20">
    <property type="entry name" value="Phosphorylase Kinase, domain 1"/>
    <property type="match status" value="1"/>
</dbReference>
<feature type="domain" description="Protein kinase" evidence="15">
    <location>
        <begin position="768"/>
        <end position="1052"/>
    </location>
</feature>
<dbReference type="InterPro" id="IPR013210">
    <property type="entry name" value="LRR_N_plant-typ"/>
</dbReference>
<keyword evidence="3" id="KW-0433">Leucine-rich repeat</keyword>
<feature type="transmembrane region" description="Helical" evidence="13">
    <location>
        <begin position="603"/>
        <end position="623"/>
    </location>
</feature>
<dbReference type="SUPFAM" id="SSF56112">
    <property type="entry name" value="Protein kinase-like (PK-like)"/>
    <property type="match status" value="1"/>
</dbReference>
<dbReference type="SMART" id="SM00369">
    <property type="entry name" value="LRR_TYP"/>
    <property type="match status" value="5"/>
</dbReference>
<dbReference type="InterPro" id="IPR011009">
    <property type="entry name" value="Kinase-like_dom_sf"/>
</dbReference>
<dbReference type="InterPro" id="IPR032675">
    <property type="entry name" value="LRR_dom_sf"/>
</dbReference>
<dbReference type="OrthoDB" id="4062651at2759"/>
<evidence type="ECO:0000256" key="5">
    <source>
        <dbReference type="ARBA" id="ARBA00022729"/>
    </source>
</evidence>
<dbReference type="PANTHER" id="PTHR48003">
    <property type="entry name" value="OS07G0626500 PROTEIN"/>
    <property type="match status" value="1"/>
</dbReference>
<evidence type="ECO:0000256" key="1">
    <source>
        <dbReference type="ARBA" id="ARBA00004167"/>
    </source>
</evidence>
<evidence type="ECO:0000256" key="9">
    <source>
        <dbReference type="ARBA" id="ARBA00022989"/>
    </source>
</evidence>
<dbReference type="Pfam" id="PF08263">
    <property type="entry name" value="LRRNT_2"/>
    <property type="match status" value="1"/>
</dbReference>
<dbReference type="FunFam" id="3.80.10.10:FF:000383">
    <property type="entry name" value="Leucine-rich repeat receptor protein kinase EMS1"/>
    <property type="match status" value="1"/>
</dbReference>
<feature type="chain" id="PRO_5044668595" evidence="14">
    <location>
        <begin position="18"/>
        <end position="1052"/>
    </location>
</feature>
<evidence type="ECO:0000256" key="8">
    <source>
        <dbReference type="ARBA" id="ARBA00022840"/>
    </source>
</evidence>
<proteinExistence type="predicted"/>
<evidence type="ECO:0000256" key="2">
    <source>
        <dbReference type="ARBA" id="ARBA00022553"/>
    </source>
</evidence>
<keyword evidence="7" id="KW-0547">Nucleotide-binding</keyword>
<dbReference type="Gene3D" id="3.80.10.10">
    <property type="entry name" value="Ribonuclease Inhibitor"/>
    <property type="match status" value="2"/>
</dbReference>
<evidence type="ECO:0000313" key="17">
    <source>
        <dbReference type="RefSeq" id="XP_008799127.1"/>
    </source>
</evidence>
<dbReference type="GO" id="GO:0005524">
    <property type="term" value="F:ATP binding"/>
    <property type="evidence" value="ECO:0007669"/>
    <property type="project" value="UniProtKB-KW"/>
</dbReference>
<dbReference type="PROSITE" id="PS50011">
    <property type="entry name" value="PROTEIN_KINASE_DOM"/>
    <property type="match status" value="1"/>
</dbReference>
<keyword evidence="17 18" id="KW-0418">Kinase</keyword>
<keyword evidence="10 13" id="KW-0472">Membrane</keyword>
<dbReference type="GO" id="GO:0016020">
    <property type="term" value="C:membrane"/>
    <property type="evidence" value="ECO:0007669"/>
    <property type="project" value="UniProtKB-SubCell"/>
</dbReference>
<evidence type="ECO:0000313" key="18">
    <source>
        <dbReference type="RefSeq" id="XP_038978944.1"/>
    </source>
</evidence>
<dbReference type="RefSeq" id="XP_038978944.1">
    <property type="nucleotide sequence ID" value="XM_039123016.1"/>
</dbReference>
<dbReference type="CDD" id="cd14066">
    <property type="entry name" value="STKc_IRAK"/>
    <property type="match status" value="1"/>
</dbReference>